<evidence type="ECO:0000313" key="1">
    <source>
        <dbReference type="EMBL" id="OGG51175.1"/>
    </source>
</evidence>
<protein>
    <submittedName>
        <fullName evidence="1">Uncharacterized protein</fullName>
    </submittedName>
</protein>
<dbReference type="EMBL" id="MFKW01000037">
    <property type="protein sequence ID" value="OGG51175.1"/>
    <property type="molecule type" value="Genomic_DNA"/>
</dbReference>
<dbReference type="Proteomes" id="UP000176445">
    <property type="component" value="Unassembled WGS sequence"/>
</dbReference>
<name>A0A1F6CPV3_9BACT</name>
<sequence>MAPCLRTAFPKGSAISSRASRGQIGSLRNIVASLLISVDSIVADWNRVVQEIKEFAEIQRGYEEFVGSFQFASI</sequence>
<dbReference type="AlphaFoldDB" id="A0A1F6CPV3"/>
<accession>A0A1F6CPV3</accession>
<organism evidence="1 2">
    <name type="scientific">Candidatus Kaiserbacteria bacterium RIFCSPHIGHO2_01_FULL_54_36b</name>
    <dbReference type="NCBI Taxonomy" id="1798483"/>
    <lineage>
        <taxon>Bacteria</taxon>
        <taxon>Candidatus Kaiseribacteriota</taxon>
    </lineage>
</organism>
<proteinExistence type="predicted"/>
<comment type="caution">
    <text evidence="1">The sequence shown here is derived from an EMBL/GenBank/DDBJ whole genome shotgun (WGS) entry which is preliminary data.</text>
</comment>
<gene>
    <name evidence="1" type="ORF">A2704_02940</name>
</gene>
<reference evidence="1 2" key="1">
    <citation type="journal article" date="2016" name="Nat. Commun.">
        <title>Thousands of microbial genomes shed light on interconnected biogeochemical processes in an aquifer system.</title>
        <authorList>
            <person name="Anantharaman K."/>
            <person name="Brown C.T."/>
            <person name="Hug L.A."/>
            <person name="Sharon I."/>
            <person name="Castelle C.J."/>
            <person name="Probst A.J."/>
            <person name="Thomas B.C."/>
            <person name="Singh A."/>
            <person name="Wilkins M.J."/>
            <person name="Karaoz U."/>
            <person name="Brodie E.L."/>
            <person name="Williams K.H."/>
            <person name="Hubbard S.S."/>
            <person name="Banfield J.F."/>
        </authorList>
    </citation>
    <scope>NUCLEOTIDE SEQUENCE [LARGE SCALE GENOMIC DNA]</scope>
</reference>
<evidence type="ECO:0000313" key="2">
    <source>
        <dbReference type="Proteomes" id="UP000176445"/>
    </source>
</evidence>